<evidence type="ECO:0000259" key="5">
    <source>
        <dbReference type="Pfam" id="PF25869"/>
    </source>
</evidence>
<evidence type="ECO:0000259" key="6">
    <source>
        <dbReference type="Pfam" id="PF25919"/>
    </source>
</evidence>
<dbReference type="InterPro" id="IPR058792">
    <property type="entry name" value="Beta-barrel_RND_2"/>
</dbReference>
<feature type="domain" description="CusB-like beta-barrel" evidence="7">
    <location>
        <begin position="250"/>
        <end position="325"/>
    </location>
</feature>
<feature type="domain" description="CzcB-like C-terminal circularly permuted SH3-like" evidence="8">
    <location>
        <begin position="334"/>
        <end position="394"/>
    </location>
</feature>
<dbReference type="InterPro" id="IPR058790">
    <property type="entry name" value="BSH_CusB"/>
</dbReference>
<dbReference type="PANTHER" id="PTHR30097:SF15">
    <property type="entry name" value="CATION EFFLUX SYSTEM PROTEIN CUSB"/>
    <property type="match status" value="1"/>
</dbReference>
<dbReference type="Pfam" id="PF25954">
    <property type="entry name" value="Beta-barrel_RND_2"/>
    <property type="match status" value="1"/>
</dbReference>
<dbReference type="InterPro" id="IPR051909">
    <property type="entry name" value="MFP_Cation_Efflux"/>
</dbReference>
<dbReference type="NCBIfam" id="TIGR01730">
    <property type="entry name" value="RND_mfp"/>
    <property type="match status" value="1"/>
</dbReference>
<keyword evidence="10" id="KW-1185">Reference proteome</keyword>
<evidence type="ECO:0000313" key="10">
    <source>
        <dbReference type="Proteomes" id="UP000825886"/>
    </source>
</evidence>
<feature type="domain" description="CusB-like three alpha-helical bundle" evidence="5">
    <location>
        <begin position="166"/>
        <end position="213"/>
    </location>
</feature>
<dbReference type="PANTHER" id="PTHR30097">
    <property type="entry name" value="CATION EFFLUX SYSTEM PROTEIN CUSB"/>
    <property type="match status" value="1"/>
</dbReference>
<evidence type="ECO:0000259" key="8">
    <source>
        <dbReference type="Pfam" id="PF25975"/>
    </source>
</evidence>
<dbReference type="Pfam" id="PF25975">
    <property type="entry name" value="CzcB_C"/>
    <property type="match status" value="1"/>
</dbReference>
<protein>
    <submittedName>
        <fullName evidence="9">Efflux RND transporter periplasmic adaptor subunit</fullName>
    </submittedName>
</protein>
<dbReference type="Proteomes" id="UP000825886">
    <property type="component" value="Chromosome"/>
</dbReference>
<evidence type="ECO:0000256" key="2">
    <source>
        <dbReference type="ARBA" id="ARBA00022448"/>
    </source>
</evidence>
<evidence type="ECO:0000313" key="9">
    <source>
        <dbReference type="EMBL" id="QZN97040.1"/>
    </source>
</evidence>
<dbReference type="InterPro" id="IPR045800">
    <property type="entry name" value="HMBD"/>
</dbReference>
<evidence type="ECO:0000256" key="1">
    <source>
        <dbReference type="ARBA" id="ARBA00009477"/>
    </source>
</evidence>
<dbReference type="EMBL" id="CP081864">
    <property type="protein sequence ID" value="QZN97040.1"/>
    <property type="molecule type" value="Genomic_DNA"/>
</dbReference>
<dbReference type="Gene3D" id="2.40.50.320">
    <property type="entry name" value="Copper binding periplasmic protein CusF"/>
    <property type="match status" value="1"/>
</dbReference>
<dbReference type="SUPFAM" id="SSF111369">
    <property type="entry name" value="HlyD-like secretion proteins"/>
    <property type="match status" value="1"/>
</dbReference>
<dbReference type="Pfam" id="PF25869">
    <property type="entry name" value="3HB_CusB"/>
    <property type="match status" value="1"/>
</dbReference>
<feature type="compositionally biased region" description="Low complexity" evidence="3">
    <location>
        <begin position="411"/>
        <end position="422"/>
    </location>
</feature>
<proteinExistence type="inferred from homology"/>
<dbReference type="InterPro" id="IPR021647">
    <property type="entry name" value="CusF_Ec"/>
</dbReference>
<reference evidence="9 10" key="1">
    <citation type="submission" date="2021-08" db="EMBL/GenBank/DDBJ databases">
        <title>Culture and genomic analysis of Symbiopectobacterium purcellii sp. nov. gen. nov., isolated from the leafhopper Empoasca decipiens.</title>
        <authorList>
            <person name="Nadal-Jimenez P."/>
            <person name="Siozios S."/>
            <person name="Halliday N."/>
            <person name="Camara M."/>
            <person name="Hurst G.D.D."/>
        </authorList>
    </citation>
    <scope>NUCLEOTIDE SEQUENCE [LARGE SCALE GENOMIC DNA]</scope>
    <source>
        <strain evidence="9 10">SyEd1</strain>
    </source>
</reference>
<dbReference type="Pfam" id="PF11604">
    <property type="entry name" value="CusF_Ec"/>
    <property type="match status" value="1"/>
</dbReference>
<feature type="domain" description="CusB-like barrel-sandwich hybrid" evidence="6">
    <location>
        <begin position="130"/>
        <end position="245"/>
    </location>
</feature>
<dbReference type="Pfam" id="PF25919">
    <property type="entry name" value="BSH_CusB"/>
    <property type="match status" value="1"/>
</dbReference>
<evidence type="ECO:0000259" key="4">
    <source>
        <dbReference type="Pfam" id="PF19335"/>
    </source>
</evidence>
<organism evidence="9 10">
    <name type="scientific">Symbiopectobacterium purcellii</name>
    <dbReference type="NCBI Taxonomy" id="2871826"/>
    <lineage>
        <taxon>Bacteria</taxon>
        <taxon>Pseudomonadati</taxon>
        <taxon>Pseudomonadota</taxon>
        <taxon>Gammaproteobacteria</taxon>
        <taxon>Enterobacterales</taxon>
        <taxon>Enterobacteriaceae</taxon>
    </lineage>
</organism>
<keyword evidence="2" id="KW-0813">Transport</keyword>
<dbReference type="InterPro" id="IPR058649">
    <property type="entry name" value="CzcB_C"/>
</dbReference>
<evidence type="ECO:0000259" key="7">
    <source>
        <dbReference type="Pfam" id="PF25954"/>
    </source>
</evidence>
<dbReference type="RefSeq" id="WP_222160050.1">
    <property type="nucleotide sequence ID" value="NZ_CP081864.1"/>
</dbReference>
<gene>
    <name evidence="9" type="ORF">K6K13_06595</name>
</gene>
<dbReference type="InterPro" id="IPR042230">
    <property type="entry name" value="CusF_sf"/>
</dbReference>
<dbReference type="InterPro" id="IPR006143">
    <property type="entry name" value="RND_pump_MFP"/>
</dbReference>
<dbReference type="InterPro" id="IPR058791">
    <property type="entry name" value="3HB_CusB"/>
</dbReference>
<comment type="similarity">
    <text evidence="1">Belongs to the membrane fusion protein (MFP) (TC 8.A.1) family.</text>
</comment>
<dbReference type="Gene3D" id="2.40.30.170">
    <property type="match status" value="1"/>
</dbReference>
<evidence type="ECO:0000256" key="3">
    <source>
        <dbReference type="SAM" id="MobiDB-lite"/>
    </source>
</evidence>
<feature type="region of interest" description="Disordered" evidence="3">
    <location>
        <begin position="405"/>
        <end position="424"/>
    </location>
</feature>
<sequence length="506" mass="54598">MKPIVTLSVVAIAVAAALAVGYQLGTNSVHSGNPVASTATTASQETLRKVLYWYDPMTPGQRFDKPGKSPFMDMDLVPRYADEAQDDGGITISARQQQNLGVKTAQATQRTLDLQLMAFGTVATDERGIETLSARANGLVEKLYVKAPQQFVQRNDPLAQLWMPQWSAAQQEYLAIRQWGDASLVAAARERLQLQFMPEEIVKAVERSGKPQTRITLRAPAQGYINKLDVREGAQVNAAQSLFELATLDPVWIVVDYPESQASLLSRGNNISATTDSWPGKTFHGKVDELLPNLEASTRTLKARLTLENPEHLLKPGMILNVTLTHPFTTPPVVAIPDEALITTGTHNRVLLADGNGHFTPVEVKTGRSQKGWVEITHGLEAGQSVVTSGQFLIDSEASLKSALPQMAGDQSQQETSAASAAPTYQAEGKIEAIDGDTITLSHGPVAALNWGPMTMDFQAPSALLPALAVGQHVSFTFVLPEEGARLVSVTPVSNGNAHQHEGHQQ</sequence>
<dbReference type="Pfam" id="PF19335">
    <property type="entry name" value="HMBD"/>
    <property type="match status" value="1"/>
</dbReference>
<dbReference type="Gene3D" id="6.10.140.730">
    <property type="match status" value="1"/>
</dbReference>
<feature type="domain" description="Heavy metal binding" evidence="4">
    <location>
        <begin position="52"/>
        <end position="78"/>
    </location>
</feature>
<accession>A0ABX9AVN3</accession>
<dbReference type="Gene3D" id="2.40.420.20">
    <property type="match status" value="1"/>
</dbReference>
<name>A0ABX9AVN3_9ENTR</name>